<evidence type="ECO:0000256" key="2">
    <source>
        <dbReference type="ARBA" id="ARBA00022676"/>
    </source>
</evidence>
<dbReference type="GO" id="GO:0016757">
    <property type="term" value="F:glycosyltransferase activity"/>
    <property type="evidence" value="ECO:0007669"/>
    <property type="project" value="UniProtKB-KW"/>
</dbReference>
<evidence type="ECO:0000313" key="6">
    <source>
        <dbReference type="Proteomes" id="UP000536179"/>
    </source>
</evidence>
<proteinExistence type="inferred from homology"/>
<dbReference type="Pfam" id="PF00535">
    <property type="entry name" value="Glycos_transf_2"/>
    <property type="match status" value="1"/>
</dbReference>
<comment type="caution">
    <text evidence="5">The sequence shown here is derived from an EMBL/GenBank/DDBJ whole genome shotgun (WGS) entry which is preliminary data.</text>
</comment>
<sequence>MSVFNGAAALPLTLDSVLNQTYQNFEVLVVNDGSTDESLEILRRYERQDHRVRVINQANQGLTRSLNTACREARGLYIARQDVGDVSLPDRFRKQSALLQEAPDVVAVGCGARRVTVEGEYLGESTRDCSPQIITEELVKHGIGLIHPASMIRTKTLRQVGGYREQFRFAQDTDLWLRLVEHGMLAESPDPLFQLVVETDGISALQIDRQRKLWEIARECRTARLQGKSEEALLEKAVMISSEQSSILSHSQQRLQHQRAAYFIGSQLLALRNKRCRRYFSKSLASPSLAIPSIAKLLQSLVRCPSS</sequence>
<gene>
    <name evidence="5" type="ORF">FHS27_002100</name>
</gene>
<feature type="domain" description="Glycosyltransferase 2-like" evidence="4">
    <location>
        <begin position="1"/>
        <end position="131"/>
    </location>
</feature>
<dbReference type="Proteomes" id="UP000536179">
    <property type="component" value="Unassembled WGS sequence"/>
</dbReference>
<dbReference type="SUPFAM" id="SSF53448">
    <property type="entry name" value="Nucleotide-diphospho-sugar transferases"/>
    <property type="match status" value="1"/>
</dbReference>
<name>A0A7W5DXE6_9BACT</name>
<keyword evidence="3 5" id="KW-0808">Transferase</keyword>
<dbReference type="PANTHER" id="PTHR43685">
    <property type="entry name" value="GLYCOSYLTRANSFERASE"/>
    <property type="match status" value="1"/>
</dbReference>
<comment type="similarity">
    <text evidence="1">Belongs to the glycosyltransferase 2 family.</text>
</comment>
<protein>
    <submittedName>
        <fullName evidence="5">Cellulose synthase/poly-beta-1,6-N-acetylglucosamine synthase-like glycosyltransferase</fullName>
    </submittedName>
</protein>
<accession>A0A7W5DXE6</accession>
<dbReference type="InterPro" id="IPR029044">
    <property type="entry name" value="Nucleotide-diphossugar_trans"/>
</dbReference>
<evidence type="ECO:0000259" key="4">
    <source>
        <dbReference type="Pfam" id="PF00535"/>
    </source>
</evidence>
<dbReference type="InterPro" id="IPR001173">
    <property type="entry name" value="Glyco_trans_2-like"/>
</dbReference>
<dbReference type="InterPro" id="IPR050834">
    <property type="entry name" value="Glycosyltransf_2"/>
</dbReference>
<keyword evidence="2" id="KW-0328">Glycosyltransferase</keyword>
<dbReference type="AlphaFoldDB" id="A0A7W5DXE6"/>
<organism evidence="5 6">
    <name type="scientific">Aporhodopirellula rubra</name>
    <dbReference type="NCBI Taxonomy" id="980271"/>
    <lineage>
        <taxon>Bacteria</taxon>
        <taxon>Pseudomonadati</taxon>
        <taxon>Planctomycetota</taxon>
        <taxon>Planctomycetia</taxon>
        <taxon>Pirellulales</taxon>
        <taxon>Pirellulaceae</taxon>
        <taxon>Aporhodopirellula</taxon>
    </lineage>
</organism>
<evidence type="ECO:0000256" key="1">
    <source>
        <dbReference type="ARBA" id="ARBA00006739"/>
    </source>
</evidence>
<reference evidence="5 6" key="1">
    <citation type="submission" date="2020-08" db="EMBL/GenBank/DDBJ databases">
        <title>Genomic Encyclopedia of Type Strains, Phase III (KMG-III): the genomes of soil and plant-associated and newly described type strains.</title>
        <authorList>
            <person name="Whitman W."/>
        </authorList>
    </citation>
    <scope>NUCLEOTIDE SEQUENCE [LARGE SCALE GENOMIC DNA]</scope>
    <source>
        <strain evidence="5 6">CECT 8075</strain>
    </source>
</reference>
<dbReference type="PANTHER" id="PTHR43685:SF5">
    <property type="entry name" value="GLYCOSYLTRANSFERASE EPSE-RELATED"/>
    <property type="match status" value="1"/>
</dbReference>
<evidence type="ECO:0000313" key="5">
    <source>
        <dbReference type="EMBL" id="MBB3206291.1"/>
    </source>
</evidence>
<dbReference type="Gene3D" id="3.90.550.10">
    <property type="entry name" value="Spore Coat Polysaccharide Biosynthesis Protein SpsA, Chain A"/>
    <property type="match status" value="1"/>
</dbReference>
<keyword evidence="6" id="KW-1185">Reference proteome</keyword>
<dbReference type="EMBL" id="JACHXU010000006">
    <property type="protein sequence ID" value="MBB3206291.1"/>
    <property type="molecule type" value="Genomic_DNA"/>
</dbReference>
<dbReference type="CDD" id="cd00761">
    <property type="entry name" value="Glyco_tranf_GTA_type"/>
    <property type="match status" value="1"/>
</dbReference>
<evidence type="ECO:0000256" key="3">
    <source>
        <dbReference type="ARBA" id="ARBA00022679"/>
    </source>
</evidence>